<gene>
    <name evidence="2" type="ORF">AVDCRST_MAG06-2321</name>
</gene>
<reference evidence="2" key="1">
    <citation type="submission" date="2020-02" db="EMBL/GenBank/DDBJ databases">
        <authorList>
            <person name="Meier V. D."/>
        </authorList>
    </citation>
    <scope>NUCLEOTIDE SEQUENCE</scope>
    <source>
        <strain evidence="2">AVDCRST_MAG06</strain>
    </source>
</reference>
<feature type="compositionally biased region" description="Basic residues" evidence="1">
    <location>
        <begin position="39"/>
        <end position="48"/>
    </location>
</feature>
<dbReference type="EMBL" id="CADCUP010000153">
    <property type="protein sequence ID" value="CAA9403036.1"/>
    <property type="molecule type" value="Genomic_DNA"/>
</dbReference>
<feature type="compositionally biased region" description="Basic residues" evidence="1">
    <location>
        <begin position="22"/>
        <end position="31"/>
    </location>
</feature>
<dbReference type="AlphaFoldDB" id="A0A6J4P0Q8"/>
<feature type="non-terminal residue" evidence="2">
    <location>
        <position position="1"/>
    </location>
</feature>
<name>A0A6J4P0Q8_9ACTN</name>
<evidence type="ECO:0000256" key="1">
    <source>
        <dbReference type="SAM" id="MobiDB-lite"/>
    </source>
</evidence>
<protein>
    <submittedName>
        <fullName evidence="2">Transcriptional regulator, AcrR family</fullName>
    </submittedName>
</protein>
<feature type="compositionally biased region" description="Gly residues" evidence="1">
    <location>
        <begin position="77"/>
        <end position="87"/>
    </location>
</feature>
<accession>A0A6J4P0Q8</accession>
<evidence type="ECO:0000313" key="2">
    <source>
        <dbReference type="EMBL" id="CAA9403036.1"/>
    </source>
</evidence>
<feature type="compositionally biased region" description="Basic and acidic residues" evidence="1">
    <location>
        <begin position="173"/>
        <end position="189"/>
    </location>
</feature>
<proteinExistence type="predicted"/>
<feature type="compositionally biased region" description="Basic residues" evidence="1">
    <location>
        <begin position="128"/>
        <end position="144"/>
    </location>
</feature>
<sequence>GDDPPRPASRGVGHPRLDPRRRPGVLRRQGLRRYDDPRRRGRGRRRRGTGAPLLRQQGRPVHGLPRHPRRPAEPAGADGGRGAGGRGRALPRRLPLRVGRPGGTAVAARRGAGGDGPRLATAAQRRVPAGRHPPRRPGARHRPARAPDAAGGQPGRRPDPAALRAAGGAAGVDGERPAGRDLRPDDPAVPHRRPAL</sequence>
<organism evidence="2">
    <name type="scientific">uncultured Nocardioides sp</name>
    <dbReference type="NCBI Taxonomy" id="198441"/>
    <lineage>
        <taxon>Bacteria</taxon>
        <taxon>Bacillati</taxon>
        <taxon>Actinomycetota</taxon>
        <taxon>Actinomycetes</taxon>
        <taxon>Propionibacteriales</taxon>
        <taxon>Nocardioidaceae</taxon>
        <taxon>Nocardioides</taxon>
        <taxon>environmental samples</taxon>
    </lineage>
</organism>
<feature type="non-terminal residue" evidence="2">
    <location>
        <position position="196"/>
    </location>
</feature>
<feature type="region of interest" description="Disordered" evidence="1">
    <location>
        <begin position="1"/>
        <end position="196"/>
    </location>
</feature>
<feature type="compositionally biased region" description="Low complexity" evidence="1">
    <location>
        <begin position="96"/>
        <end position="110"/>
    </location>
</feature>